<proteinExistence type="predicted"/>
<protein>
    <submittedName>
        <fullName evidence="2">Tyrosine recombinase XerC</fullName>
    </submittedName>
</protein>
<gene>
    <name evidence="2" type="ORF">EZS27_020548</name>
</gene>
<evidence type="ECO:0000313" key="2">
    <source>
        <dbReference type="EMBL" id="KAA6330778.1"/>
    </source>
</evidence>
<evidence type="ECO:0000259" key="1">
    <source>
        <dbReference type="Pfam" id="PF17293"/>
    </source>
</evidence>
<accession>A0A5J4RAJ5</accession>
<name>A0A5J4RAJ5_9ZZZZ</name>
<dbReference type="InterPro" id="IPR035386">
    <property type="entry name" value="Arm-DNA-bind_5"/>
</dbReference>
<feature type="non-terminal residue" evidence="2">
    <location>
        <position position="76"/>
    </location>
</feature>
<organism evidence="2">
    <name type="scientific">termite gut metagenome</name>
    <dbReference type="NCBI Taxonomy" id="433724"/>
    <lineage>
        <taxon>unclassified sequences</taxon>
        <taxon>metagenomes</taxon>
        <taxon>organismal metagenomes</taxon>
    </lineage>
</organism>
<dbReference type="Pfam" id="PF17293">
    <property type="entry name" value="Arm-DNA-bind_5"/>
    <property type="match status" value="1"/>
</dbReference>
<dbReference type="AlphaFoldDB" id="A0A5J4RAJ5"/>
<comment type="caution">
    <text evidence="2">The sequence shown here is derived from an EMBL/GenBank/DDBJ whole genome shotgun (WGS) entry which is preliminary data.</text>
</comment>
<reference evidence="2" key="1">
    <citation type="submission" date="2019-03" db="EMBL/GenBank/DDBJ databases">
        <title>Single cell metagenomics reveals metabolic interactions within the superorganism composed of flagellate Streblomastix strix and complex community of Bacteroidetes bacteria on its surface.</title>
        <authorList>
            <person name="Treitli S.C."/>
            <person name="Kolisko M."/>
            <person name="Husnik F."/>
            <person name="Keeling P."/>
            <person name="Hampl V."/>
        </authorList>
    </citation>
    <scope>NUCLEOTIDE SEQUENCE</scope>
    <source>
        <strain evidence="2">STM</strain>
    </source>
</reference>
<feature type="domain" description="Arm DNA-binding" evidence="1">
    <location>
        <begin position="30"/>
        <end position="68"/>
    </location>
</feature>
<sequence length="76" mass="8956">MCKLCVRFFTRKNMYDYANNGVTIASILDNRKEIKRGTYPIKVRVTFNRERKYYSTGKNLSVADWEKLPTSKSKVL</sequence>
<dbReference type="EMBL" id="SNRY01001459">
    <property type="protein sequence ID" value="KAA6330778.1"/>
    <property type="molecule type" value="Genomic_DNA"/>
</dbReference>